<comment type="caution">
    <text evidence="1">The sequence shown here is derived from an EMBL/GenBank/DDBJ whole genome shotgun (WGS) entry which is preliminary data.</text>
</comment>
<reference evidence="1 2" key="1">
    <citation type="journal article" date="2017" name="Nat. Commun.">
        <title>In situ click chemistry generation of cyclooxygenase-2 inhibitors.</title>
        <authorList>
            <person name="Bhardwaj A."/>
            <person name="Kaur J."/>
            <person name="Wuest M."/>
            <person name="Wuest F."/>
        </authorList>
    </citation>
    <scope>NUCLEOTIDE SEQUENCE [LARGE SCALE GENOMIC DNA]</scope>
    <source>
        <strain evidence="1">S2_018_000_R2_106</strain>
    </source>
</reference>
<name>A0A6N4R3R3_BLAVI</name>
<evidence type="ECO:0000313" key="1">
    <source>
        <dbReference type="EMBL" id="TKW61400.1"/>
    </source>
</evidence>
<dbReference type="AlphaFoldDB" id="A0A6N4R3R3"/>
<organism evidence="1 2">
    <name type="scientific">Blastochloris viridis</name>
    <name type="common">Rhodopseudomonas viridis</name>
    <dbReference type="NCBI Taxonomy" id="1079"/>
    <lineage>
        <taxon>Bacteria</taxon>
        <taxon>Pseudomonadati</taxon>
        <taxon>Pseudomonadota</taxon>
        <taxon>Alphaproteobacteria</taxon>
        <taxon>Hyphomicrobiales</taxon>
        <taxon>Blastochloridaceae</taxon>
        <taxon>Blastochloris</taxon>
    </lineage>
</organism>
<evidence type="ECO:0008006" key="3">
    <source>
        <dbReference type="Google" id="ProtNLM"/>
    </source>
</evidence>
<accession>A0A6N4R3R3</accession>
<dbReference type="EMBL" id="VAFM01000001">
    <property type="protein sequence ID" value="TKW61400.1"/>
    <property type="molecule type" value="Genomic_DNA"/>
</dbReference>
<gene>
    <name evidence="1" type="ORF">DI628_01880</name>
</gene>
<proteinExistence type="predicted"/>
<sequence length="252" mass="28864">MALRTASDHARQVLDFYTLDESTLWITFTSNYLYWCFAEPDVIPSKPDEIESKGHRYRRTRGAWHNTNLKGEPLYLTGISGDLAKKAMYQMAICNVFPDQLEYLLRKINGEEQDVVREATRARQAMLASIEALMKQLHPKDFEILVDLIFSQSGWRRLGAMGGVQKTSDMELELPSTSERAFIQVKSDTWQSQLNAYAKQLETRGDARMFFAYHTSRGELASTNPQIILLGPQRLSEMVLGAGLFDWLMQKI</sequence>
<protein>
    <recommendedName>
        <fullName evidence="3">Restriction endonuclease</fullName>
    </recommendedName>
</protein>
<evidence type="ECO:0000313" key="2">
    <source>
        <dbReference type="Proteomes" id="UP000320948"/>
    </source>
</evidence>
<dbReference type="Proteomes" id="UP000320948">
    <property type="component" value="Unassembled WGS sequence"/>
</dbReference>